<evidence type="ECO:0000313" key="3">
    <source>
        <dbReference type="Proteomes" id="UP000318102"/>
    </source>
</evidence>
<comment type="caution">
    <text evidence="2">The sequence shown here is derived from an EMBL/GenBank/DDBJ whole genome shotgun (WGS) entry which is preliminary data.</text>
</comment>
<gene>
    <name evidence="2" type="ORF">FPZ44_23880</name>
</gene>
<evidence type="ECO:0000313" key="2">
    <source>
        <dbReference type="EMBL" id="TVX85991.1"/>
    </source>
</evidence>
<dbReference type="OrthoDB" id="371169at2"/>
<protein>
    <submittedName>
        <fullName evidence="2">DUF1653 domain-containing protein</fullName>
    </submittedName>
</protein>
<reference evidence="2 3" key="1">
    <citation type="submission" date="2019-07" db="EMBL/GenBank/DDBJ databases">
        <authorList>
            <person name="Kim J."/>
        </authorList>
    </citation>
    <scope>NUCLEOTIDE SEQUENCE [LARGE SCALE GENOMIC DNA]</scope>
    <source>
        <strain evidence="2 3">N4</strain>
    </source>
</reference>
<dbReference type="Pfam" id="PF07866">
    <property type="entry name" value="DUF1653"/>
    <property type="match status" value="1"/>
</dbReference>
<evidence type="ECO:0000259" key="1">
    <source>
        <dbReference type="Pfam" id="PF07866"/>
    </source>
</evidence>
<dbReference type="AlphaFoldDB" id="A0A559IEA5"/>
<keyword evidence="3" id="KW-1185">Reference proteome</keyword>
<accession>A0A559IEA5</accession>
<dbReference type="EMBL" id="VNJK01000006">
    <property type="protein sequence ID" value="TVX85991.1"/>
    <property type="molecule type" value="Genomic_DNA"/>
</dbReference>
<dbReference type="InterPro" id="IPR037135">
    <property type="entry name" value="DUF1653-like_dom_sf"/>
</dbReference>
<proteinExistence type="predicted"/>
<dbReference type="Gene3D" id="2.30.30.320">
    <property type="entry name" value="DUF1653-like domain"/>
    <property type="match status" value="1"/>
</dbReference>
<name>A0A559IEA5_9BACL</name>
<feature type="domain" description="DUF1653" evidence="1">
    <location>
        <begin position="54"/>
        <end position="91"/>
    </location>
</feature>
<sequence length="100" mass="11731">MFYRHHKGNDYYVLGITKSGVDTNKAGKYIEAKHTETGATVNVFIYDGQFNVQYEEKLVLYIDTQGQYWLRPEEMFLGDALVDGKEVRRFKPFNPRTMIK</sequence>
<dbReference type="InterPro" id="IPR023387">
    <property type="entry name" value="DUF1653-like_dom"/>
</dbReference>
<organism evidence="2 3">
    <name type="scientific">Paenibacillus agilis</name>
    <dbReference type="NCBI Taxonomy" id="3020863"/>
    <lineage>
        <taxon>Bacteria</taxon>
        <taxon>Bacillati</taxon>
        <taxon>Bacillota</taxon>
        <taxon>Bacilli</taxon>
        <taxon>Bacillales</taxon>
        <taxon>Paenibacillaceae</taxon>
        <taxon>Paenibacillus</taxon>
    </lineage>
</organism>
<dbReference type="Proteomes" id="UP000318102">
    <property type="component" value="Unassembled WGS sequence"/>
</dbReference>
<dbReference type="RefSeq" id="WP_144994725.1">
    <property type="nucleotide sequence ID" value="NZ_VNJK01000006.1"/>
</dbReference>